<dbReference type="VEuPathDB" id="FungiDB:PV07_12669"/>
<dbReference type="AlphaFoldDB" id="A0A0D2BU18"/>
<keyword evidence="4" id="KW-1185">Reference proteome</keyword>
<accession>A0A0D2BU18</accession>
<organism evidence="3 4">
    <name type="scientific">Cladophialophora immunda</name>
    <dbReference type="NCBI Taxonomy" id="569365"/>
    <lineage>
        <taxon>Eukaryota</taxon>
        <taxon>Fungi</taxon>
        <taxon>Dikarya</taxon>
        <taxon>Ascomycota</taxon>
        <taxon>Pezizomycotina</taxon>
        <taxon>Eurotiomycetes</taxon>
        <taxon>Chaetothyriomycetidae</taxon>
        <taxon>Chaetothyriales</taxon>
        <taxon>Herpotrichiellaceae</taxon>
        <taxon>Cladophialophora</taxon>
    </lineage>
</organism>
<proteinExistence type="predicted"/>
<dbReference type="EMBL" id="KN847088">
    <property type="protein sequence ID" value="KIW21920.1"/>
    <property type="molecule type" value="Genomic_DNA"/>
</dbReference>
<dbReference type="Gene3D" id="2.40.40.10">
    <property type="entry name" value="RlpA-like domain"/>
    <property type="match status" value="1"/>
</dbReference>
<dbReference type="Proteomes" id="UP000054466">
    <property type="component" value="Unassembled WGS sequence"/>
</dbReference>
<keyword evidence="1 2" id="KW-0732">Signal</keyword>
<evidence type="ECO:0008006" key="5">
    <source>
        <dbReference type="Google" id="ProtNLM"/>
    </source>
</evidence>
<evidence type="ECO:0000313" key="4">
    <source>
        <dbReference type="Proteomes" id="UP000054466"/>
    </source>
</evidence>
<dbReference type="InterPro" id="IPR036908">
    <property type="entry name" value="RlpA-like_sf"/>
</dbReference>
<dbReference type="OrthoDB" id="623670at2759"/>
<evidence type="ECO:0000256" key="1">
    <source>
        <dbReference type="ARBA" id="ARBA00022729"/>
    </source>
</evidence>
<evidence type="ECO:0000313" key="3">
    <source>
        <dbReference type="EMBL" id="KIW21920.1"/>
    </source>
</evidence>
<dbReference type="PANTHER" id="PTHR31836">
    <property type="match status" value="1"/>
</dbReference>
<dbReference type="CDD" id="cd22191">
    <property type="entry name" value="DPBB_RlpA_EXP_N-like"/>
    <property type="match status" value="1"/>
</dbReference>
<sequence length="229" mass="23415">MALSKINILMVVPLISWVAAVPAAYDVVWADWMTGAMPSNTAACAAPFATLVTSSTSLSYSPVAAAVTYQTLALSSDSLSLAPSATASSAFSTSASTVQSVASVAAAISVQPQNGSTTGSCEGASDSCVGDVTHWDGGVGACGWAVDTNSDYEIALPYAFMGSQSNGNPYCGRSVTLHNPTSGTTVQATVGDKCEGCTDRSIDCTDILFNAITDGEGDGRMHGIQWWLN</sequence>
<dbReference type="HOGENOM" id="CLU_052701_0_0_1"/>
<protein>
    <recommendedName>
        <fullName evidence="5">RlpA-like protein double-psi beta-barrel domain-containing protein</fullName>
    </recommendedName>
</protein>
<dbReference type="PANTHER" id="PTHR31836:SF28">
    <property type="entry name" value="SRCR DOMAIN-CONTAINING PROTEIN-RELATED"/>
    <property type="match status" value="1"/>
</dbReference>
<reference evidence="3 4" key="1">
    <citation type="submission" date="2015-01" db="EMBL/GenBank/DDBJ databases">
        <title>The Genome Sequence of Cladophialophora immunda CBS83496.</title>
        <authorList>
            <consortium name="The Broad Institute Genomics Platform"/>
            <person name="Cuomo C."/>
            <person name="de Hoog S."/>
            <person name="Gorbushina A."/>
            <person name="Stielow B."/>
            <person name="Teixiera M."/>
            <person name="Abouelleil A."/>
            <person name="Chapman S.B."/>
            <person name="Priest M."/>
            <person name="Young S.K."/>
            <person name="Wortman J."/>
            <person name="Nusbaum C."/>
            <person name="Birren B."/>
        </authorList>
    </citation>
    <scope>NUCLEOTIDE SEQUENCE [LARGE SCALE GENOMIC DNA]</scope>
    <source>
        <strain evidence="3 4">CBS 83496</strain>
    </source>
</reference>
<dbReference type="STRING" id="569365.A0A0D2BU18"/>
<feature type="chain" id="PRO_5002239230" description="RlpA-like protein double-psi beta-barrel domain-containing protein" evidence="2">
    <location>
        <begin position="31"/>
        <end position="229"/>
    </location>
</feature>
<dbReference type="RefSeq" id="XP_016242136.1">
    <property type="nucleotide sequence ID" value="XM_016400217.1"/>
</dbReference>
<gene>
    <name evidence="3" type="ORF">PV07_12669</name>
</gene>
<evidence type="ECO:0000256" key="2">
    <source>
        <dbReference type="SAM" id="SignalP"/>
    </source>
</evidence>
<dbReference type="GeneID" id="27351863"/>
<dbReference type="InterPro" id="IPR051477">
    <property type="entry name" value="Expansin_CellWall"/>
</dbReference>
<name>A0A0D2BU18_9EURO</name>
<feature type="signal peptide" evidence="2">
    <location>
        <begin position="1"/>
        <end position="30"/>
    </location>
</feature>
<dbReference type="SUPFAM" id="SSF50685">
    <property type="entry name" value="Barwin-like endoglucanases"/>
    <property type="match status" value="1"/>
</dbReference>